<evidence type="ECO:0000313" key="1">
    <source>
        <dbReference type="EMBL" id="MFC3108938.1"/>
    </source>
</evidence>
<organism evidence="1 2">
    <name type="scientific">Undibacterium arcticum</name>
    <dbReference type="NCBI Taxonomy" id="1762892"/>
    <lineage>
        <taxon>Bacteria</taxon>
        <taxon>Pseudomonadati</taxon>
        <taxon>Pseudomonadota</taxon>
        <taxon>Betaproteobacteria</taxon>
        <taxon>Burkholderiales</taxon>
        <taxon>Oxalobacteraceae</taxon>
        <taxon>Undibacterium</taxon>
    </lineage>
</organism>
<proteinExistence type="predicted"/>
<gene>
    <name evidence="1" type="ORF">ACFOFO_13380</name>
</gene>
<evidence type="ECO:0008006" key="3">
    <source>
        <dbReference type="Google" id="ProtNLM"/>
    </source>
</evidence>
<name>A0ABV7F1J8_9BURK</name>
<dbReference type="RefSeq" id="WP_390331762.1">
    <property type="nucleotide sequence ID" value="NZ_JBHRTP010000040.1"/>
</dbReference>
<evidence type="ECO:0000313" key="2">
    <source>
        <dbReference type="Proteomes" id="UP001595530"/>
    </source>
</evidence>
<comment type="caution">
    <text evidence="1">The sequence shown here is derived from an EMBL/GenBank/DDBJ whole genome shotgun (WGS) entry which is preliminary data.</text>
</comment>
<keyword evidence="2" id="KW-1185">Reference proteome</keyword>
<dbReference type="Proteomes" id="UP001595530">
    <property type="component" value="Unassembled WGS sequence"/>
</dbReference>
<reference evidence="2" key="1">
    <citation type="journal article" date="2019" name="Int. J. Syst. Evol. Microbiol.">
        <title>The Global Catalogue of Microorganisms (GCM) 10K type strain sequencing project: providing services to taxonomists for standard genome sequencing and annotation.</title>
        <authorList>
            <consortium name="The Broad Institute Genomics Platform"/>
            <consortium name="The Broad Institute Genome Sequencing Center for Infectious Disease"/>
            <person name="Wu L."/>
            <person name="Ma J."/>
        </authorList>
    </citation>
    <scope>NUCLEOTIDE SEQUENCE [LARGE SCALE GENOMIC DNA]</scope>
    <source>
        <strain evidence="2">KCTC 42986</strain>
    </source>
</reference>
<accession>A0ABV7F1J8</accession>
<sequence length="209" mass="22306">MITHTGNFVRGTKPARAAVCTKGLKNGIWYKQYILFIAACRLSHHVDFDFLSDREFVMPAATPKTTRAAPVTHSKKSVAAKAPVAAKPQKPAKATAIAPSPTLKRDAIDAASAKSIAPGVEIPAKKAKVIRDSFTMPEVDYRKLAELKSRCLAAGVSVKKSELLRIGLHLLAALPIARLTAAATALESVKTGRHAVEKAAKNDKLAKGH</sequence>
<protein>
    <recommendedName>
        <fullName evidence="3">SAP domain-containing protein</fullName>
    </recommendedName>
</protein>
<dbReference type="EMBL" id="JBHRTP010000040">
    <property type="protein sequence ID" value="MFC3108938.1"/>
    <property type="molecule type" value="Genomic_DNA"/>
</dbReference>